<dbReference type="PROSITE" id="PS51821">
    <property type="entry name" value="VELVET"/>
    <property type="match status" value="1"/>
</dbReference>
<evidence type="ECO:0000256" key="3">
    <source>
        <dbReference type="ARBA" id="ARBA00023015"/>
    </source>
</evidence>
<dbReference type="Gene3D" id="2.60.40.3960">
    <property type="entry name" value="Velvet domain"/>
    <property type="match status" value="1"/>
</dbReference>
<keyword evidence="9" id="KW-1185">Reference proteome</keyword>
<keyword evidence="4" id="KW-0804">Transcription</keyword>
<dbReference type="GO" id="GO:0030435">
    <property type="term" value="P:sporulation resulting in formation of a cellular spore"/>
    <property type="evidence" value="ECO:0007669"/>
    <property type="project" value="UniProtKB-KW"/>
</dbReference>
<dbReference type="PANTHER" id="PTHR33572">
    <property type="entry name" value="SPORE DEVELOPMENT REGULATOR VOSA"/>
    <property type="match status" value="1"/>
</dbReference>
<evidence type="ECO:0000256" key="4">
    <source>
        <dbReference type="ARBA" id="ARBA00023163"/>
    </source>
</evidence>
<dbReference type="PANTHER" id="PTHR33572:SF18">
    <property type="entry name" value="SPORE DEVELOPMENT REGULATOR VOSA"/>
    <property type="match status" value="1"/>
</dbReference>
<comment type="caution">
    <text evidence="8">The sequence shown here is derived from an EMBL/GenBank/DDBJ whole genome shotgun (WGS) entry which is preliminary data.</text>
</comment>
<evidence type="ECO:0000256" key="1">
    <source>
        <dbReference type="ARBA" id="ARBA00004123"/>
    </source>
</evidence>
<evidence type="ECO:0000256" key="5">
    <source>
        <dbReference type="ARBA" id="ARBA00023242"/>
    </source>
</evidence>
<dbReference type="Proteomes" id="UP001321749">
    <property type="component" value="Unassembled WGS sequence"/>
</dbReference>
<dbReference type="AlphaFoldDB" id="A0AAV9HHB0"/>
<keyword evidence="5" id="KW-0539">Nucleus</keyword>
<proteinExistence type="predicted"/>
<evidence type="ECO:0000313" key="9">
    <source>
        <dbReference type="Proteomes" id="UP001321749"/>
    </source>
</evidence>
<comment type="subcellular location">
    <subcellularLocation>
        <location evidence="1">Nucleus</location>
    </subcellularLocation>
</comment>
<dbReference type="InterPro" id="IPR038491">
    <property type="entry name" value="Velvet_dom_sf"/>
</dbReference>
<organism evidence="8 9">
    <name type="scientific">Cladorrhinum samala</name>
    <dbReference type="NCBI Taxonomy" id="585594"/>
    <lineage>
        <taxon>Eukaryota</taxon>
        <taxon>Fungi</taxon>
        <taxon>Dikarya</taxon>
        <taxon>Ascomycota</taxon>
        <taxon>Pezizomycotina</taxon>
        <taxon>Sordariomycetes</taxon>
        <taxon>Sordariomycetidae</taxon>
        <taxon>Sordariales</taxon>
        <taxon>Podosporaceae</taxon>
        <taxon>Cladorrhinum</taxon>
    </lineage>
</organism>
<sequence>MMAQSVPGDFELVIRQQPKNGCVALTKGKDRRPLDPPPIVQLRISSRSDPSQRFLQNPYLILVAKLLPKGSDDPEERRSEPKSGDLAGTVVSSLYNLKDLNNQQGGFFVFGDLSVKKEGTFRLEFILFELKPLDRECWQLASKISEEFTVYASKSFPGLAESTFLTRSFSDQGVRLRLRKDSRTVISRKRGAGSAQVDHMKGPSMGYMGPHDGAHDLSPNGQASHLARRQSALDGSYDNTYDFYDGRASKRMRQHSNGEHSPYDTYAYPNPSPRTMPEPLGSYPMSTSYHMPTQPAVSALPMPGSMNSYAPLHRLDTQIPPHIGGPNSASPTFSPEVKRSPGAAYPYPPQTHLYTASPTALTYQQAPSAPSYQQSPSAPSSMGHSQMAGLPNLSNLHDPDHFSHKG</sequence>
<name>A0AAV9HHB0_9PEZI</name>
<dbReference type="GO" id="GO:0005634">
    <property type="term" value="C:nucleus"/>
    <property type="evidence" value="ECO:0007669"/>
    <property type="project" value="UniProtKB-SubCell"/>
</dbReference>
<feature type="region of interest" description="Disordered" evidence="6">
    <location>
        <begin position="248"/>
        <end position="287"/>
    </location>
</feature>
<dbReference type="EMBL" id="MU865041">
    <property type="protein sequence ID" value="KAK4459271.1"/>
    <property type="molecule type" value="Genomic_DNA"/>
</dbReference>
<dbReference type="Pfam" id="PF11754">
    <property type="entry name" value="Velvet"/>
    <property type="match status" value="2"/>
</dbReference>
<reference evidence="8" key="1">
    <citation type="journal article" date="2023" name="Mol. Phylogenet. Evol.">
        <title>Genome-scale phylogeny and comparative genomics of the fungal order Sordariales.</title>
        <authorList>
            <person name="Hensen N."/>
            <person name="Bonometti L."/>
            <person name="Westerberg I."/>
            <person name="Brannstrom I.O."/>
            <person name="Guillou S."/>
            <person name="Cros-Aarteil S."/>
            <person name="Calhoun S."/>
            <person name="Haridas S."/>
            <person name="Kuo A."/>
            <person name="Mondo S."/>
            <person name="Pangilinan J."/>
            <person name="Riley R."/>
            <person name="LaButti K."/>
            <person name="Andreopoulos B."/>
            <person name="Lipzen A."/>
            <person name="Chen C."/>
            <person name="Yan M."/>
            <person name="Daum C."/>
            <person name="Ng V."/>
            <person name="Clum A."/>
            <person name="Steindorff A."/>
            <person name="Ohm R.A."/>
            <person name="Martin F."/>
            <person name="Silar P."/>
            <person name="Natvig D.O."/>
            <person name="Lalanne C."/>
            <person name="Gautier V."/>
            <person name="Ament-Velasquez S.L."/>
            <person name="Kruys A."/>
            <person name="Hutchinson M.I."/>
            <person name="Powell A.J."/>
            <person name="Barry K."/>
            <person name="Miller A.N."/>
            <person name="Grigoriev I.V."/>
            <person name="Debuchy R."/>
            <person name="Gladieux P."/>
            <person name="Hiltunen Thoren M."/>
            <person name="Johannesson H."/>
        </authorList>
    </citation>
    <scope>NUCLEOTIDE SEQUENCE</scope>
    <source>
        <strain evidence="8">PSN324</strain>
    </source>
</reference>
<dbReference type="InterPro" id="IPR021740">
    <property type="entry name" value="Velvet"/>
</dbReference>
<evidence type="ECO:0000256" key="2">
    <source>
        <dbReference type="ARBA" id="ARBA00022969"/>
    </source>
</evidence>
<evidence type="ECO:0000259" key="7">
    <source>
        <dbReference type="PROSITE" id="PS51821"/>
    </source>
</evidence>
<feature type="compositionally biased region" description="Low complexity" evidence="6">
    <location>
        <begin position="363"/>
        <end position="381"/>
    </location>
</feature>
<evidence type="ECO:0000256" key="6">
    <source>
        <dbReference type="SAM" id="MobiDB-lite"/>
    </source>
</evidence>
<feature type="region of interest" description="Disordered" evidence="6">
    <location>
        <begin position="309"/>
        <end position="406"/>
    </location>
</feature>
<keyword evidence="2" id="KW-0749">Sporulation</keyword>
<gene>
    <name evidence="8" type="ORF">QBC42DRAFT_183810</name>
</gene>
<keyword evidence="3" id="KW-0805">Transcription regulation</keyword>
<dbReference type="InterPro" id="IPR037525">
    <property type="entry name" value="Velvet_dom"/>
</dbReference>
<reference evidence="8" key="2">
    <citation type="submission" date="2023-06" db="EMBL/GenBank/DDBJ databases">
        <authorList>
            <consortium name="Lawrence Berkeley National Laboratory"/>
            <person name="Mondo S.J."/>
            <person name="Hensen N."/>
            <person name="Bonometti L."/>
            <person name="Westerberg I."/>
            <person name="Brannstrom I.O."/>
            <person name="Guillou S."/>
            <person name="Cros-Aarteil S."/>
            <person name="Calhoun S."/>
            <person name="Haridas S."/>
            <person name="Kuo A."/>
            <person name="Pangilinan J."/>
            <person name="Riley R."/>
            <person name="Labutti K."/>
            <person name="Andreopoulos B."/>
            <person name="Lipzen A."/>
            <person name="Chen C."/>
            <person name="Yanf M."/>
            <person name="Daum C."/>
            <person name="Ng V."/>
            <person name="Clum A."/>
            <person name="Steindorff A."/>
            <person name="Ohm R."/>
            <person name="Martin F."/>
            <person name="Silar P."/>
            <person name="Natvig D."/>
            <person name="Lalanne C."/>
            <person name="Gautier V."/>
            <person name="Ament-Velasquez S.L."/>
            <person name="Kruys A."/>
            <person name="Hutchinson M.I."/>
            <person name="Powell A.J."/>
            <person name="Barry K."/>
            <person name="Miller A.N."/>
            <person name="Grigoriev I.V."/>
            <person name="Debuchy R."/>
            <person name="Gladieux P."/>
            <person name="Thoren M.H."/>
            <person name="Johannesson H."/>
        </authorList>
    </citation>
    <scope>NUCLEOTIDE SEQUENCE</scope>
    <source>
        <strain evidence="8">PSN324</strain>
    </source>
</reference>
<feature type="compositionally biased region" description="Polar residues" evidence="6">
    <location>
        <begin position="352"/>
        <end position="362"/>
    </location>
</feature>
<evidence type="ECO:0000313" key="8">
    <source>
        <dbReference type="EMBL" id="KAK4459271.1"/>
    </source>
</evidence>
<feature type="compositionally biased region" description="Basic and acidic residues" evidence="6">
    <location>
        <begin position="397"/>
        <end position="406"/>
    </location>
</feature>
<feature type="domain" description="Velvet" evidence="7">
    <location>
        <begin position="3"/>
        <end position="179"/>
    </location>
</feature>
<protein>
    <submittedName>
        <fullName evidence="8">Velvet factor-domain-containing protein</fullName>
    </submittedName>
</protein>
<accession>A0AAV9HHB0</accession>